<gene>
    <name evidence="2" type="ORF">DEH80_11610</name>
</gene>
<sequence length="232" mass="25834">MPILFETEWFVWKVENDHSSRGSDNRKFDKGIWDRNDWTINEQSMERGLALLARKCMADNLEIKSVLPLNGARSYDYSRSSTHSWGTGTGGGGWGWGLGYGWGVTLCKGFVALLQRRVEVRTEDYEARLRENRLKASIAEKLRLIEELSARAQAAPEVQKKTEKQGLIGKKETWLVGDQAFKSEADATAFAQSLAKKQLVDIQQPIAEANAEIEALQAELAALDGKASKGTS</sequence>
<comment type="caution">
    <text evidence="2">The sequence shown here is derived from an EMBL/GenBank/DDBJ whole genome shotgun (WGS) entry which is preliminary data.</text>
</comment>
<organism evidence="2 3">
    <name type="scientific">Abyssibacter profundi</name>
    <dbReference type="NCBI Taxonomy" id="2182787"/>
    <lineage>
        <taxon>Bacteria</taxon>
        <taxon>Pseudomonadati</taxon>
        <taxon>Pseudomonadota</taxon>
        <taxon>Gammaproteobacteria</taxon>
        <taxon>Chromatiales</taxon>
        <taxon>Oceanococcaceae</taxon>
        <taxon>Abyssibacter</taxon>
    </lineage>
</organism>
<evidence type="ECO:0000256" key="1">
    <source>
        <dbReference type="SAM" id="Coils"/>
    </source>
</evidence>
<dbReference type="AlphaFoldDB" id="A0A363UJ35"/>
<proteinExistence type="predicted"/>
<keyword evidence="3" id="KW-1185">Reference proteome</keyword>
<reference evidence="2 3" key="1">
    <citation type="submission" date="2018-05" db="EMBL/GenBank/DDBJ databases">
        <title>Abyssibacter profundi OUC007T gen. nov., sp. nov, a marine bacterium isolated from seawater of the Mariana Trench.</title>
        <authorList>
            <person name="Zhou S."/>
        </authorList>
    </citation>
    <scope>NUCLEOTIDE SEQUENCE [LARGE SCALE GENOMIC DNA]</scope>
    <source>
        <strain evidence="2 3">OUC007</strain>
    </source>
</reference>
<evidence type="ECO:0000313" key="3">
    <source>
        <dbReference type="Proteomes" id="UP000251800"/>
    </source>
</evidence>
<protein>
    <submittedName>
        <fullName evidence="2">Uncharacterized protein</fullName>
    </submittedName>
</protein>
<feature type="coiled-coil region" evidence="1">
    <location>
        <begin position="199"/>
        <end position="226"/>
    </location>
</feature>
<accession>A0A363UJ35</accession>
<dbReference type="RefSeq" id="WP_109720673.1">
    <property type="nucleotide sequence ID" value="NZ_QEQK01000010.1"/>
</dbReference>
<dbReference type="EMBL" id="QEQK01000010">
    <property type="protein sequence ID" value="PWN55434.1"/>
    <property type="molecule type" value="Genomic_DNA"/>
</dbReference>
<keyword evidence="1" id="KW-0175">Coiled coil</keyword>
<dbReference type="Proteomes" id="UP000251800">
    <property type="component" value="Unassembled WGS sequence"/>
</dbReference>
<name>A0A363UJ35_9GAMM</name>
<evidence type="ECO:0000313" key="2">
    <source>
        <dbReference type="EMBL" id="PWN55434.1"/>
    </source>
</evidence>